<reference evidence="2 3" key="1">
    <citation type="submission" date="2016-12" db="EMBL/GenBank/DDBJ databases">
        <title>Domibacillus sp. SAB 38T whole genome sequencing.</title>
        <authorList>
            <person name="Verma A."/>
            <person name="Ojha A.K."/>
            <person name="Krishnamurthi S."/>
        </authorList>
    </citation>
    <scope>NUCLEOTIDE SEQUENCE [LARGE SCALE GENOMIC DNA]</scope>
    <source>
        <strain evidence="2 3">SAB 38</strain>
    </source>
</reference>
<dbReference type="EMBL" id="MSFI01000005">
    <property type="protein sequence ID" value="OMP68252.1"/>
    <property type="molecule type" value="Genomic_DNA"/>
</dbReference>
<keyword evidence="1" id="KW-0472">Membrane</keyword>
<organism evidence="2 3">
    <name type="scientific">Domibacillus epiphyticus</name>
    <dbReference type="NCBI Taxonomy" id="1714355"/>
    <lineage>
        <taxon>Bacteria</taxon>
        <taxon>Bacillati</taxon>
        <taxon>Bacillota</taxon>
        <taxon>Bacilli</taxon>
        <taxon>Bacillales</taxon>
        <taxon>Bacillaceae</taxon>
        <taxon>Domibacillus</taxon>
    </lineage>
</organism>
<feature type="transmembrane region" description="Helical" evidence="1">
    <location>
        <begin position="7"/>
        <end position="26"/>
    </location>
</feature>
<keyword evidence="1" id="KW-1133">Transmembrane helix</keyword>
<dbReference type="STRING" id="1714355.BTO28_03035"/>
<dbReference type="OrthoDB" id="9872116at2"/>
<evidence type="ECO:0000313" key="2">
    <source>
        <dbReference type="EMBL" id="OMP68252.1"/>
    </source>
</evidence>
<proteinExistence type="predicted"/>
<dbReference type="RefSeq" id="WP_076763917.1">
    <property type="nucleotide sequence ID" value="NZ_MSFI01000005.1"/>
</dbReference>
<sequence length="164" mass="18059">MGKAAKLITFGTLIVFGSLVVVLFYVPAEEPVPVEPEETAVEQDESAGRAKGDQAKIDKVDKILSGDFTETFRSEFASNDGIALFDRAEIMPGKNSANVYSTVASTDKDDVRQTVVNKLGAMTVNHYYSDFRDRIDLNDVRIYGSDGKDLGYTFSDLRLSTDQK</sequence>
<dbReference type="AlphaFoldDB" id="A0A1V2ABN7"/>
<accession>A0A1V2ABN7</accession>
<keyword evidence="3" id="KW-1185">Reference proteome</keyword>
<name>A0A1V2ABN7_9BACI</name>
<gene>
    <name evidence="2" type="ORF">BTO28_03035</name>
</gene>
<keyword evidence="1" id="KW-0812">Transmembrane</keyword>
<dbReference type="Proteomes" id="UP000188613">
    <property type="component" value="Unassembled WGS sequence"/>
</dbReference>
<protein>
    <submittedName>
        <fullName evidence="2">Uncharacterized protein</fullName>
    </submittedName>
</protein>
<evidence type="ECO:0000313" key="3">
    <source>
        <dbReference type="Proteomes" id="UP000188613"/>
    </source>
</evidence>
<evidence type="ECO:0000256" key="1">
    <source>
        <dbReference type="SAM" id="Phobius"/>
    </source>
</evidence>
<comment type="caution">
    <text evidence="2">The sequence shown here is derived from an EMBL/GenBank/DDBJ whole genome shotgun (WGS) entry which is preliminary data.</text>
</comment>